<accession>A0A8H7TT21</accession>
<evidence type="ECO:0000256" key="1">
    <source>
        <dbReference type="SAM" id="MobiDB-lite"/>
    </source>
</evidence>
<protein>
    <submittedName>
        <fullName evidence="2">Uncharacterized protein</fullName>
    </submittedName>
</protein>
<sequence>MLPREEEIAESFASTQDIETGIFNHPVVVISRQVHQGNVAVLVVTSFDNTPIEKRHHHPDRRLSYLPIRPASHPDHSCTLAIAHRKTMKKPSYVNIKNIHEIPFKILRECWQDDDFHLESKSYGTLIKVLWKQNVAELDIRLRGHGIFERVHQSTRVETPRSTLNLSAEERRLVRLQSTHVEIPRSTHNLSAEDRRLIRPHDLRCSGGRIGASSRTHSHGTRIHAPTEATPPSVMKAATASSMRAFDSSR</sequence>
<organism evidence="2 3">
    <name type="scientific">Bionectria ochroleuca</name>
    <name type="common">Gliocladium roseum</name>
    <dbReference type="NCBI Taxonomy" id="29856"/>
    <lineage>
        <taxon>Eukaryota</taxon>
        <taxon>Fungi</taxon>
        <taxon>Dikarya</taxon>
        <taxon>Ascomycota</taxon>
        <taxon>Pezizomycotina</taxon>
        <taxon>Sordariomycetes</taxon>
        <taxon>Hypocreomycetidae</taxon>
        <taxon>Hypocreales</taxon>
        <taxon>Bionectriaceae</taxon>
        <taxon>Clonostachys</taxon>
    </lineage>
</organism>
<comment type="caution">
    <text evidence="2">The sequence shown here is derived from an EMBL/GenBank/DDBJ whole genome shotgun (WGS) entry which is preliminary data.</text>
</comment>
<gene>
    <name evidence="2" type="ORF">IM811_011218</name>
</gene>
<reference evidence="2" key="1">
    <citation type="submission" date="2020-10" db="EMBL/GenBank/DDBJ databases">
        <title>High-Quality Genome Resource of Clonostachys rosea strain S41 by Oxford Nanopore Long-Read Sequencing.</title>
        <authorList>
            <person name="Wang H."/>
        </authorList>
    </citation>
    <scope>NUCLEOTIDE SEQUENCE</scope>
    <source>
        <strain evidence="2">S41</strain>
    </source>
</reference>
<dbReference type="PANTHER" id="PTHR37048:SF2">
    <property type="entry name" value="QUESTIONABLE PROTEIN"/>
    <property type="match status" value="1"/>
</dbReference>
<name>A0A8H7TT21_BIOOC</name>
<evidence type="ECO:0000313" key="2">
    <source>
        <dbReference type="EMBL" id="KAF9755777.1"/>
    </source>
</evidence>
<dbReference type="AlphaFoldDB" id="A0A8H7TT21"/>
<dbReference type="PANTHER" id="PTHR37048">
    <property type="entry name" value="QUESTIONABLE PROTEIN"/>
    <property type="match status" value="1"/>
</dbReference>
<evidence type="ECO:0000313" key="3">
    <source>
        <dbReference type="Proteomes" id="UP000616885"/>
    </source>
</evidence>
<dbReference type="EMBL" id="JADCTT010000003">
    <property type="protein sequence ID" value="KAF9755777.1"/>
    <property type="molecule type" value="Genomic_DNA"/>
</dbReference>
<feature type="region of interest" description="Disordered" evidence="1">
    <location>
        <begin position="206"/>
        <end position="250"/>
    </location>
</feature>
<proteinExistence type="predicted"/>
<dbReference type="Proteomes" id="UP000616885">
    <property type="component" value="Unassembled WGS sequence"/>
</dbReference>